<accession>A0A498CQ30</accession>
<feature type="compositionally biased region" description="Low complexity" evidence="1">
    <location>
        <begin position="27"/>
        <end position="45"/>
    </location>
</feature>
<organism evidence="2 3">
    <name type="scientific">Anaerotruncus massiliensis</name>
    <name type="common">ex Liu et al. 2021</name>
    <dbReference type="NCBI Taxonomy" id="2321404"/>
    <lineage>
        <taxon>Bacteria</taxon>
        <taxon>Bacillati</taxon>
        <taxon>Bacillota</taxon>
        <taxon>Clostridia</taxon>
        <taxon>Eubacteriales</taxon>
        <taxon>Oscillospiraceae</taxon>
        <taxon>Anaerotruncus</taxon>
    </lineage>
</organism>
<name>A0A498CQ30_9FIRM</name>
<sequence length="255" mass="23919">MDDLNSMLTSILGDPGKMEQLRQVAQSIGLSPGGAAAPSGQPDGGNAAPGGFDPSAIASLLQNLQGSGNAGSAPPAGGGASGAGNGPSPAAIASLLQGLQGGGNAGSGAPPAGGNAGGGFDPSAFASLLQNLQGGGNAGAAPSAGGGAGGGFDPAALSSILGMLGGGGQNASGGAGGGMPDLGSIGKLAGVLGTMNQPDKNIDLLQALKPHFSPERAGKIDGAVRLMRLMHAWPVVRDSGLLGSLGNLFSGGGKR</sequence>
<feature type="compositionally biased region" description="Gly residues" evidence="1">
    <location>
        <begin position="76"/>
        <end position="85"/>
    </location>
</feature>
<evidence type="ECO:0000313" key="2">
    <source>
        <dbReference type="EMBL" id="RLL09777.1"/>
    </source>
</evidence>
<feature type="region of interest" description="Disordered" evidence="1">
    <location>
        <begin position="24"/>
        <end position="91"/>
    </location>
</feature>
<feature type="compositionally biased region" description="Low complexity" evidence="1">
    <location>
        <begin position="66"/>
        <end position="75"/>
    </location>
</feature>
<proteinExistence type="predicted"/>
<dbReference type="EMBL" id="RCHT01000017">
    <property type="protein sequence ID" value="RLL09777.1"/>
    <property type="molecule type" value="Genomic_DNA"/>
</dbReference>
<comment type="caution">
    <text evidence="2">The sequence shown here is derived from an EMBL/GenBank/DDBJ whole genome shotgun (WGS) entry which is preliminary data.</text>
</comment>
<gene>
    <name evidence="2" type="ORF">D4A47_09700</name>
</gene>
<evidence type="ECO:0000313" key="3">
    <source>
        <dbReference type="Proteomes" id="UP000276301"/>
    </source>
</evidence>
<evidence type="ECO:0000256" key="1">
    <source>
        <dbReference type="SAM" id="MobiDB-lite"/>
    </source>
</evidence>
<protein>
    <submittedName>
        <fullName evidence="2">Uncharacterized protein</fullName>
    </submittedName>
</protein>
<reference evidence="2 3" key="1">
    <citation type="submission" date="2018-10" db="EMBL/GenBank/DDBJ databases">
        <title>Anaerotruncus faecis sp. nov., isolated from human feces.</title>
        <authorList>
            <person name="Wang Y.-J."/>
        </authorList>
    </citation>
    <scope>NUCLEOTIDE SEQUENCE [LARGE SCALE GENOMIC DNA]</scope>
    <source>
        <strain evidence="2 3">22A2-44</strain>
    </source>
</reference>
<dbReference type="AlphaFoldDB" id="A0A498CQ30"/>
<dbReference type="Proteomes" id="UP000276301">
    <property type="component" value="Unassembled WGS sequence"/>
</dbReference>
<keyword evidence="3" id="KW-1185">Reference proteome</keyword>
<dbReference type="RefSeq" id="WP_121587125.1">
    <property type="nucleotide sequence ID" value="NZ_RCHT01000017.1"/>
</dbReference>